<organism evidence="1 2">
    <name type="scientific">Oceanobacillus piezotolerans</name>
    <dbReference type="NCBI Taxonomy" id="2448030"/>
    <lineage>
        <taxon>Bacteria</taxon>
        <taxon>Bacillati</taxon>
        <taxon>Bacillota</taxon>
        <taxon>Bacilli</taxon>
        <taxon>Bacillales</taxon>
        <taxon>Bacillaceae</taxon>
        <taxon>Oceanobacillus</taxon>
    </lineage>
</organism>
<name>A0A498D9B7_9BACI</name>
<sequence length="82" mass="9948">MPLYLSFIICFNWIMEGFKWEGKVIFNNRLYEARTEGEKVYLTDISDNKIKIHISYSTRKENRKKFDDAMTQFWTGVYYDSL</sequence>
<evidence type="ECO:0000313" key="2">
    <source>
        <dbReference type="Proteomes" id="UP000270219"/>
    </source>
</evidence>
<dbReference type="EMBL" id="RCHR01000003">
    <property type="protein sequence ID" value="RLL45407.1"/>
    <property type="molecule type" value="Genomic_DNA"/>
</dbReference>
<dbReference type="Proteomes" id="UP000270219">
    <property type="component" value="Unassembled WGS sequence"/>
</dbReference>
<keyword evidence="2" id="KW-1185">Reference proteome</keyword>
<dbReference type="AlphaFoldDB" id="A0A498D9B7"/>
<comment type="caution">
    <text evidence="1">The sequence shown here is derived from an EMBL/GenBank/DDBJ whole genome shotgun (WGS) entry which is preliminary data.</text>
</comment>
<gene>
    <name evidence="1" type="ORF">D8M04_11175</name>
</gene>
<evidence type="ECO:0000313" key="1">
    <source>
        <dbReference type="EMBL" id="RLL45407.1"/>
    </source>
</evidence>
<reference evidence="1 2" key="1">
    <citation type="submission" date="2018-10" db="EMBL/GenBank/DDBJ databases">
        <title>Oceanobacillus sp. YLB-02 draft genome.</title>
        <authorList>
            <person name="Yu L."/>
        </authorList>
    </citation>
    <scope>NUCLEOTIDE SEQUENCE [LARGE SCALE GENOMIC DNA]</scope>
    <source>
        <strain evidence="1 2">YLB-02</strain>
    </source>
</reference>
<proteinExistence type="predicted"/>
<accession>A0A498D9B7</accession>
<protein>
    <submittedName>
        <fullName evidence="1">Uncharacterized protein</fullName>
    </submittedName>
</protein>